<evidence type="ECO:0000313" key="2">
    <source>
        <dbReference type="EMBL" id="TWT60915.1"/>
    </source>
</evidence>
<dbReference type="EMBL" id="SJPG01000001">
    <property type="protein sequence ID" value="TWT60915.1"/>
    <property type="molecule type" value="Genomic_DNA"/>
</dbReference>
<feature type="region of interest" description="Disordered" evidence="1">
    <location>
        <begin position="1"/>
        <end position="21"/>
    </location>
</feature>
<evidence type="ECO:0000256" key="1">
    <source>
        <dbReference type="SAM" id="MobiDB-lite"/>
    </source>
</evidence>
<feature type="compositionally biased region" description="Polar residues" evidence="1">
    <location>
        <begin position="1"/>
        <end position="10"/>
    </location>
</feature>
<keyword evidence="3" id="KW-1185">Reference proteome</keyword>
<accession>A0A5C5XFI9</accession>
<dbReference type="AlphaFoldDB" id="A0A5C5XFI9"/>
<organism evidence="2 3">
    <name type="scientific">Rubinisphaera italica</name>
    <dbReference type="NCBI Taxonomy" id="2527969"/>
    <lineage>
        <taxon>Bacteria</taxon>
        <taxon>Pseudomonadati</taxon>
        <taxon>Planctomycetota</taxon>
        <taxon>Planctomycetia</taxon>
        <taxon>Planctomycetales</taxon>
        <taxon>Planctomycetaceae</taxon>
        <taxon>Rubinisphaera</taxon>
    </lineage>
</organism>
<protein>
    <submittedName>
        <fullName evidence="2">Uncharacterized protein</fullName>
    </submittedName>
</protein>
<proteinExistence type="predicted"/>
<comment type="caution">
    <text evidence="2">The sequence shown here is derived from an EMBL/GenBank/DDBJ whole genome shotgun (WGS) entry which is preliminary data.</text>
</comment>
<name>A0A5C5XFI9_9PLAN</name>
<evidence type="ECO:0000313" key="3">
    <source>
        <dbReference type="Proteomes" id="UP000316095"/>
    </source>
</evidence>
<dbReference type="Proteomes" id="UP000316095">
    <property type="component" value="Unassembled WGS sequence"/>
</dbReference>
<sequence>MASPSTVQDSPESDTRRDSRFCCPRATAAGSQRHLCTASAEPSYSLRILLAVEKD</sequence>
<reference evidence="2 3" key="1">
    <citation type="submission" date="2019-02" db="EMBL/GenBank/DDBJ databases">
        <title>Deep-cultivation of Planctomycetes and their phenomic and genomic characterization uncovers novel biology.</title>
        <authorList>
            <person name="Wiegand S."/>
            <person name="Jogler M."/>
            <person name="Boedeker C."/>
            <person name="Pinto D."/>
            <person name="Vollmers J."/>
            <person name="Rivas-Marin E."/>
            <person name="Kohn T."/>
            <person name="Peeters S.H."/>
            <person name="Heuer A."/>
            <person name="Rast P."/>
            <person name="Oberbeckmann S."/>
            <person name="Bunk B."/>
            <person name="Jeske O."/>
            <person name="Meyerdierks A."/>
            <person name="Storesund J.E."/>
            <person name="Kallscheuer N."/>
            <person name="Luecker S."/>
            <person name="Lage O.M."/>
            <person name="Pohl T."/>
            <person name="Merkel B.J."/>
            <person name="Hornburger P."/>
            <person name="Mueller R.-W."/>
            <person name="Bruemmer F."/>
            <person name="Labrenz M."/>
            <person name="Spormann A.M."/>
            <person name="Op Den Camp H."/>
            <person name="Overmann J."/>
            <person name="Amann R."/>
            <person name="Jetten M.S.M."/>
            <person name="Mascher T."/>
            <person name="Medema M.H."/>
            <person name="Devos D.P."/>
            <person name="Kaster A.-K."/>
            <person name="Ovreas L."/>
            <person name="Rohde M."/>
            <person name="Galperin M.Y."/>
            <person name="Jogler C."/>
        </authorList>
    </citation>
    <scope>NUCLEOTIDE SEQUENCE [LARGE SCALE GENOMIC DNA]</scope>
    <source>
        <strain evidence="2 3">Pan54</strain>
    </source>
</reference>
<gene>
    <name evidence="2" type="ORF">Pan54_16470</name>
</gene>